<accession>A0A9P7JNN8</accession>
<dbReference type="GeneID" id="64692364"/>
<dbReference type="Proteomes" id="UP000823399">
    <property type="component" value="Unassembled WGS sequence"/>
</dbReference>
<dbReference type="RefSeq" id="XP_041286843.1">
    <property type="nucleotide sequence ID" value="XM_041430105.1"/>
</dbReference>
<feature type="non-terminal residue" evidence="1">
    <location>
        <position position="1"/>
    </location>
</feature>
<reference evidence="1" key="1">
    <citation type="journal article" date="2020" name="New Phytol.">
        <title>Comparative genomics reveals dynamic genome evolution in host specialist ectomycorrhizal fungi.</title>
        <authorList>
            <person name="Lofgren L.A."/>
            <person name="Nguyen N.H."/>
            <person name="Vilgalys R."/>
            <person name="Ruytinx J."/>
            <person name="Liao H.L."/>
            <person name="Branco S."/>
            <person name="Kuo A."/>
            <person name="LaButti K."/>
            <person name="Lipzen A."/>
            <person name="Andreopoulos W."/>
            <person name="Pangilinan J."/>
            <person name="Riley R."/>
            <person name="Hundley H."/>
            <person name="Na H."/>
            <person name="Barry K."/>
            <person name="Grigoriev I.V."/>
            <person name="Stajich J.E."/>
            <person name="Kennedy P.G."/>
        </authorList>
    </citation>
    <scope>NUCLEOTIDE SEQUENCE</scope>
    <source>
        <strain evidence="1">FC423</strain>
    </source>
</reference>
<comment type="caution">
    <text evidence="1">The sequence shown here is derived from an EMBL/GenBank/DDBJ whole genome shotgun (WGS) entry which is preliminary data.</text>
</comment>
<evidence type="ECO:0000313" key="1">
    <source>
        <dbReference type="EMBL" id="KAG2092318.1"/>
    </source>
</evidence>
<keyword evidence="2" id="KW-1185">Reference proteome</keyword>
<protein>
    <submittedName>
        <fullName evidence="1">Uncharacterized protein</fullName>
    </submittedName>
</protein>
<gene>
    <name evidence="1" type="ORF">F5147DRAFT_532461</name>
</gene>
<feature type="non-terminal residue" evidence="1">
    <location>
        <position position="77"/>
    </location>
</feature>
<name>A0A9P7JNN8_9AGAM</name>
<dbReference type="EMBL" id="JABBWM010000091">
    <property type="protein sequence ID" value="KAG2092318.1"/>
    <property type="molecule type" value="Genomic_DNA"/>
</dbReference>
<evidence type="ECO:0000313" key="2">
    <source>
        <dbReference type="Proteomes" id="UP000823399"/>
    </source>
</evidence>
<sequence length="77" mass="8566">PLDCAPSSVGKIDSSWDDTMRNLTYQVNSGVRVQHVFTGNQEVLQQDATKLLPDIQKDVILSRSDLHSMYPCCLASK</sequence>
<dbReference type="AlphaFoldDB" id="A0A9P7JNN8"/>
<proteinExistence type="predicted"/>
<dbReference type="OrthoDB" id="2678679at2759"/>
<organism evidence="1 2">
    <name type="scientific">Suillus discolor</name>
    <dbReference type="NCBI Taxonomy" id="1912936"/>
    <lineage>
        <taxon>Eukaryota</taxon>
        <taxon>Fungi</taxon>
        <taxon>Dikarya</taxon>
        <taxon>Basidiomycota</taxon>
        <taxon>Agaricomycotina</taxon>
        <taxon>Agaricomycetes</taxon>
        <taxon>Agaricomycetidae</taxon>
        <taxon>Boletales</taxon>
        <taxon>Suillineae</taxon>
        <taxon>Suillaceae</taxon>
        <taxon>Suillus</taxon>
    </lineage>
</organism>